<name>A0A0F9W7N5_9ZZZZ</name>
<feature type="region of interest" description="Disordered" evidence="1">
    <location>
        <begin position="1"/>
        <end position="30"/>
    </location>
</feature>
<reference evidence="2" key="1">
    <citation type="journal article" date="2015" name="Nature">
        <title>Complex archaea that bridge the gap between prokaryotes and eukaryotes.</title>
        <authorList>
            <person name="Spang A."/>
            <person name="Saw J.H."/>
            <person name="Jorgensen S.L."/>
            <person name="Zaremba-Niedzwiedzka K."/>
            <person name="Martijn J."/>
            <person name="Lind A.E."/>
            <person name="van Eijk R."/>
            <person name="Schleper C."/>
            <person name="Guy L."/>
            <person name="Ettema T.J."/>
        </authorList>
    </citation>
    <scope>NUCLEOTIDE SEQUENCE</scope>
</reference>
<evidence type="ECO:0000313" key="2">
    <source>
        <dbReference type="EMBL" id="KKN74063.1"/>
    </source>
</evidence>
<evidence type="ECO:0000256" key="1">
    <source>
        <dbReference type="SAM" id="MobiDB-lite"/>
    </source>
</evidence>
<dbReference type="EMBL" id="LAZR01000332">
    <property type="protein sequence ID" value="KKN74063.1"/>
    <property type="molecule type" value="Genomic_DNA"/>
</dbReference>
<proteinExistence type="predicted"/>
<protein>
    <submittedName>
        <fullName evidence="2">Uncharacterized protein</fullName>
    </submittedName>
</protein>
<gene>
    <name evidence="2" type="ORF">LCGC14_0394030</name>
</gene>
<accession>A0A0F9W7N5</accession>
<organism evidence="2">
    <name type="scientific">marine sediment metagenome</name>
    <dbReference type="NCBI Taxonomy" id="412755"/>
    <lineage>
        <taxon>unclassified sequences</taxon>
        <taxon>metagenomes</taxon>
        <taxon>ecological metagenomes</taxon>
    </lineage>
</organism>
<feature type="compositionally biased region" description="Basic and acidic residues" evidence="1">
    <location>
        <begin position="1"/>
        <end position="16"/>
    </location>
</feature>
<dbReference type="AlphaFoldDB" id="A0A0F9W7N5"/>
<feature type="region of interest" description="Disordered" evidence="1">
    <location>
        <begin position="47"/>
        <end position="69"/>
    </location>
</feature>
<comment type="caution">
    <text evidence="2">The sequence shown here is derived from an EMBL/GenBank/DDBJ whole genome shotgun (WGS) entry which is preliminary data.</text>
</comment>
<sequence length="244" mass="26204">MPGEVDDKGNPEERTVPLEVLTAQGKDKDARIADRDEEIQNLNRQIAALKSPTEDGGPAPTPEVEAPGDYKPEDVAFIEGLISKAVGGLDSSRVAPMVEMVKSLLESQHSVGLQTKVSAIKEVPPEFQPEALSAEIAAVKAEAGAAGRFITAEEAYGQIIVGKLPELLEASGKTSEAERVKLLAEKKLTVAVHSGEGVSPEMVGTEGREWYDKLPHEDKEKKEQVTQSVYHKVLTRLGIPIPPA</sequence>